<evidence type="ECO:0000256" key="4">
    <source>
        <dbReference type="ARBA" id="ARBA00023040"/>
    </source>
</evidence>
<dbReference type="GO" id="GO:0005886">
    <property type="term" value="C:plasma membrane"/>
    <property type="evidence" value="ECO:0007669"/>
    <property type="project" value="TreeGrafter"/>
</dbReference>
<dbReference type="InterPro" id="IPR000276">
    <property type="entry name" value="GPCR_Rhodpsn"/>
</dbReference>
<dbReference type="Proteomes" id="UP001274896">
    <property type="component" value="Unassembled WGS sequence"/>
</dbReference>
<comment type="similarity">
    <text evidence="9">Belongs to the G-protein coupled receptor 1 family.</text>
</comment>
<gene>
    <name evidence="13" type="ORF">QTP70_003772</name>
</gene>
<evidence type="ECO:0000256" key="5">
    <source>
        <dbReference type="ARBA" id="ARBA00023136"/>
    </source>
</evidence>
<reference evidence="13" key="1">
    <citation type="submission" date="2023-06" db="EMBL/GenBank/DDBJ databases">
        <title>Male Hemibagrus guttatus genome.</title>
        <authorList>
            <person name="Bian C."/>
        </authorList>
    </citation>
    <scope>NUCLEOTIDE SEQUENCE</scope>
    <source>
        <strain evidence="13">Male_cb2023</strain>
        <tissue evidence="13">Muscle</tissue>
    </source>
</reference>
<organism evidence="13 14">
    <name type="scientific">Hemibagrus guttatus</name>
    <dbReference type="NCBI Taxonomy" id="175788"/>
    <lineage>
        <taxon>Eukaryota</taxon>
        <taxon>Metazoa</taxon>
        <taxon>Chordata</taxon>
        <taxon>Craniata</taxon>
        <taxon>Vertebrata</taxon>
        <taxon>Euteleostomi</taxon>
        <taxon>Actinopterygii</taxon>
        <taxon>Neopterygii</taxon>
        <taxon>Teleostei</taxon>
        <taxon>Ostariophysi</taxon>
        <taxon>Siluriformes</taxon>
        <taxon>Bagridae</taxon>
        <taxon>Hemibagrus</taxon>
    </lineage>
</organism>
<keyword evidence="2 9" id="KW-0812">Transmembrane</keyword>
<feature type="domain" description="G-protein coupled receptors family 1 profile" evidence="12">
    <location>
        <begin position="185"/>
        <end position="415"/>
    </location>
</feature>
<evidence type="ECO:0000256" key="10">
    <source>
        <dbReference type="SAM" id="MobiDB-lite"/>
    </source>
</evidence>
<keyword evidence="7 9" id="KW-0675">Receptor</keyword>
<evidence type="ECO:0000256" key="8">
    <source>
        <dbReference type="ARBA" id="ARBA00023224"/>
    </source>
</evidence>
<comment type="caution">
    <text evidence="13">The sequence shown here is derived from an EMBL/GenBank/DDBJ whole genome shotgun (WGS) entry which is preliminary data.</text>
</comment>
<evidence type="ECO:0000256" key="2">
    <source>
        <dbReference type="ARBA" id="ARBA00022692"/>
    </source>
</evidence>
<dbReference type="InterPro" id="IPR000405">
    <property type="entry name" value="Galanin_rcpt"/>
</dbReference>
<keyword evidence="8 9" id="KW-0807">Transducer</keyword>
<keyword evidence="14" id="KW-1185">Reference proteome</keyword>
<evidence type="ECO:0000256" key="3">
    <source>
        <dbReference type="ARBA" id="ARBA00022989"/>
    </source>
</evidence>
<comment type="subcellular location">
    <subcellularLocation>
        <location evidence="1">Membrane</location>
        <topology evidence="1">Multi-pass membrane protein</topology>
    </subcellularLocation>
</comment>
<feature type="transmembrane region" description="Helical" evidence="11">
    <location>
        <begin position="361"/>
        <end position="382"/>
    </location>
</feature>
<accession>A0AAE0Q3Q4</accession>
<dbReference type="GO" id="GO:0004966">
    <property type="term" value="F:galanin receptor activity"/>
    <property type="evidence" value="ECO:0007669"/>
    <property type="project" value="InterPro"/>
</dbReference>
<feature type="transmembrane region" description="Helical" evidence="11">
    <location>
        <begin position="169"/>
        <end position="194"/>
    </location>
</feature>
<keyword evidence="3 11" id="KW-1133">Transmembrane helix</keyword>
<evidence type="ECO:0000256" key="7">
    <source>
        <dbReference type="ARBA" id="ARBA00023170"/>
    </source>
</evidence>
<sequence length="461" mass="51452">MMKEKKKKKKKKKRKKKKKKKKKEKSFLGVPIFLEFASHFAKDVADKDAYSQTTVGILCIDQESPRLNPSNVTIILEGSLVMEELTNLPQAFCVLFGLIYALHLDYPTCMKNTFHFIQQCLWDIMDLMDLKEGMNRTGASDHTAGWCENGTGEAAAPGKPAHGIGADNVVALLAFALIFALGVLGNSVVIAVLARRRPGAPRGTTNIFILNLSVADLSYLLFCVPFQATVYVLPTWVLGAFLCKFTHYFFTVSMLVSIFTLSAMSVDRYVAIVHSRRCSGVRVARHAVRAIAVIWALSLAMAAPVAHYQNIIKREENATYCWELWPSARDRKIYVVCTFVFGYVLPLLLICFCYASTAQTVLVVVVVFCLSWLPHHIVHLWVEFGSFPLNQASFMFRVIAHCLAYSNSSVNPIIYAFLSENFRKAYKQVFKCQGNGGSPSNEVKGVRSKAETPPITNCTSI</sequence>
<dbReference type="PRINTS" id="PR00237">
    <property type="entry name" value="GPCRRHODOPSN"/>
</dbReference>
<feature type="transmembrane region" description="Helical" evidence="11">
    <location>
        <begin position="394"/>
        <end position="418"/>
    </location>
</feature>
<evidence type="ECO:0000256" key="6">
    <source>
        <dbReference type="ARBA" id="ARBA00023157"/>
    </source>
</evidence>
<dbReference type="PANTHER" id="PTHR45695">
    <property type="entry name" value="LEUCOKININ RECEPTOR-RELATED"/>
    <property type="match status" value="1"/>
</dbReference>
<keyword evidence="5 11" id="KW-0472">Membrane</keyword>
<keyword evidence="4 9" id="KW-0297">G-protein coupled receptor</keyword>
<dbReference type="Gene3D" id="1.20.1070.10">
    <property type="entry name" value="Rhodopsin 7-helix transmembrane proteins"/>
    <property type="match status" value="1"/>
</dbReference>
<feature type="transmembrane region" description="Helical" evidence="11">
    <location>
        <begin position="333"/>
        <end position="354"/>
    </location>
</feature>
<evidence type="ECO:0000256" key="11">
    <source>
        <dbReference type="SAM" id="Phobius"/>
    </source>
</evidence>
<keyword evidence="6" id="KW-1015">Disulfide bond</keyword>
<proteinExistence type="inferred from homology"/>
<evidence type="ECO:0000313" key="13">
    <source>
        <dbReference type="EMBL" id="KAK3513141.1"/>
    </source>
</evidence>
<dbReference type="InterPro" id="IPR003906">
    <property type="entry name" value="GAL1_rcpt"/>
</dbReference>
<dbReference type="PANTHER" id="PTHR45695:SF25">
    <property type="entry name" value="GALANIN RECEPTOR 1"/>
    <property type="match status" value="1"/>
</dbReference>
<dbReference type="PRINTS" id="PR01418">
    <property type="entry name" value="GALANIN1R"/>
</dbReference>
<feature type="transmembrane region" description="Helical" evidence="11">
    <location>
        <begin position="248"/>
        <end position="266"/>
    </location>
</feature>
<feature type="region of interest" description="Disordered" evidence="10">
    <location>
        <begin position="1"/>
        <end position="24"/>
    </location>
</feature>
<evidence type="ECO:0000259" key="12">
    <source>
        <dbReference type="PROSITE" id="PS50262"/>
    </source>
</evidence>
<evidence type="ECO:0000256" key="1">
    <source>
        <dbReference type="ARBA" id="ARBA00004141"/>
    </source>
</evidence>
<dbReference type="InterPro" id="IPR017452">
    <property type="entry name" value="GPCR_Rhodpsn_7TM"/>
</dbReference>
<dbReference type="Pfam" id="PF00001">
    <property type="entry name" value="7tm_1"/>
    <property type="match status" value="1"/>
</dbReference>
<dbReference type="PROSITE" id="PS00237">
    <property type="entry name" value="G_PROTEIN_RECEP_F1_1"/>
    <property type="match status" value="1"/>
</dbReference>
<dbReference type="GO" id="GO:0007204">
    <property type="term" value="P:positive regulation of cytosolic calcium ion concentration"/>
    <property type="evidence" value="ECO:0007669"/>
    <property type="project" value="InterPro"/>
</dbReference>
<evidence type="ECO:0000313" key="14">
    <source>
        <dbReference type="Proteomes" id="UP001274896"/>
    </source>
</evidence>
<dbReference type="PRINTS" id="PR00663">
    <property type="entry name" value="GALANINR"/>
</dbReference>
<name>A0AAE0Q3Q4_9TELE</name>
<evidence type="ECO:0000256" key="9">
    <source>
        <dbReference type="RuleBase" id="RU000688"/>
    </source>
</evidence>
<feature type="transmembrane region" description="Helical" evidence="11">
    <location>
        <begin position="287"/>
        <end position="306"/>
    </location>
</feature>
<dbReference type="SUPFAM" id="SSF81321">
    <property type="entry name" value="Family A G protein-coupled receptor-like"/>
    <property type="match status" value="1"/>
</dbReference>
<dbReference type="EMBL" id="JAUCMX010000022">
    <property type="protein sequence ID" value="KAK3513141.1"/>
    <property type="molecule type" value="Genomic_DNA"/>
</dbReference>
<feature type="transmembrane region" description="Helical" evidence="11">
    <location>
        <begin position="206"/>
        <end position="228"/>
    </location>
</feature>
<protein>
    <recommendedName>
        <fullName evidence="12">G-protein coupled receptors family 1 profile domain-containing protein</fullName>
    </recommendedName>
</protein>
<dbReference type="AlphaFoldDB" id="A0AAE0Q3Q4"/>
<dbReference type="PROSITE" id="PS50262">
    <property type="entry name" value="G_PROTEIN_RECEP_F1_2"/>
    <property type="match status" value="1"/>
</dbReference>